<dbReference type="VEuPathDB" id="FungiDB:RhiirA1_472295"/>
<proteinExistence type="predicted"/>
<reference evidence="2 3" key="3">
    <citation type="submission" date="2017-10" db="EMBL/GenBank/DDBJ databases">
        <title>Extensive intraspecific genome diversity in a model arbuscular mycorrhizal fungus.</title>
        <authorList>
            <person name="Chen E.C.H."/>
            <person name="Morin E."/>
            <person name="Baudet D."/>
            <person name="Noel J."/>
            <person name="Ndikumana S."/>
            <person name="Charron P."/>
            <person name="St-Onge C."/>
            <person name="Giorgi J."/>
            <person name="Grigoriev I.V."/>
            <person name="Roux C."/>
            <person name="Martin F.M."/>
            <person name="Corradi N."/>
        </authorList>
    </citation>
    <scope>NUCLEOTIDE SEQUENCE [LARGE SCALE GENOMIC DNA]</scope>
    <source>
        <strain evidence="2 3">A1</strain>
    </source>
</reference>
<evidence type="ECO:0000313" key="1">
    <source>
        <dbReference type="EMBL" id="PKC00826.1"/>
    </source>
</evidence>
<sequence length="117" mass="13417">MVRQIGRKQDEVWKYFKKKALKSSGHFSGKLLSENLLNQEISRINIAVKKELKLSKNLMLVILTSFQLAIPLLSSTDEFFVENISTEKFSAIVTNNAVNIRLAHELVIQEYPKILNL</sequence>
<dbReference type="EMBL" id="LLXJ01001772">
    <property type="protein sequence ID" value="PKC00826.1"/>
    <property type="molecule type" value="Genomic_DNA"/>
</dbReference>
<evidence type="ECO:0000313" key="3">
    <source>
        <dbReference type="Proteomes" id="UP000232688"/>
    </source>
</evidence>
<protein>
    <submittedName>
        <fullName evidence="1">Uncharacterized protein</fullName>
    </submittedName>
</protein>
<organism evidence="1 4">
    <name type="scientific">Rhizophagus irregularis</name>
    <dbReference type="NCBI Taxonomy" id="588596"/>
    <lineage>
        <taxon>Eukaryota</taxon>
        <taxon>Fungi</taxon>
        <taxon>Fungi incertae sedis</taxon>
        <taxon>Mucoromycota</taxon>
        <taxon>Glomeromycotina</taxon>
        <taxon>Glomeromycetes</taxon>
        <taxon>Glomerales</taxon>
        <taxon>Glomeraceae</taxon>
        <taxon>Rhizophagus</taxon>
    </lineage>
</organism>
<reference evidence="2 3" key="4">
    <citation type="submission" date="2017-10" db="EMBL/GenBank/DDBJ databases">
        <title>Genome analyses suggest a sexual origin of heterokaryosis in a supposedly ancient asexual fungus.</title>
        <authorList>
            <person name="Corradi N."/>
            <person name="Sedzielewska K."/>
            <person name="Noel J."/>
            <person name="Charron P."/>
            <person name="Farinelli L."/>
            <person name="Marton T."/>
            <person name="Kruger M."/>
            <person name="Pelin A."/>
            <person name="Brachmann A."/>
            <person name="Corradi N."/>
        </authorList>
    </citation>
    <scope>NUCLEOTIDE SEQUENCE [LARGE SCALE GENOMIC DNA]</scope>
    <source>
        <strain evidence="2 3">A1</strain>
    </source>
</reference>
<dbReference type="AlphaFoldDB" id="A0A2I1F8Z2"/>
<gene>
    <name evidence="2" type="ORF">RhiirA1_472295</name>
    <name evidence="1" type="ORF">RhiirA5_427650</name>
</gene>
<dbReference type="EMBL" id="LLXH01001786">
    <property type="protein sequence ID" value="PKC57569.1"/>
    <property type="molecule type" value="Genomic_DNA"/>
</dbReference>
<dbReference type="Proteomes" id="UP000232722">
    <property type="component" value="Unassembled WGS sequence"/>
</dbReference>
<dbReference type="Proteomes" id="UP000232688">
    <property type="component" value="Unassembled WGS sequence"/>
</dbReference>
<accession>A0A2I1F8Z2</accession>
<reference evidence="1 4" key="2">
    <citation type="submission" date="2017-09" db="EMBL/GenBank/DDBJ databases">
        <title>Extensive intraspecific genome diversity in a model arbuscular mycorrhizal fungus.</title>
        <authorList>
            <person name="Chen E.C."/>
            <person name="Morin E."/>
            <person name="Beaudet D."/>
            <person name="Noel J."/>
            <person name="Ndikumana S."/>
            <person name="Charron P."/>
            <person name="St-Onge C."/>
            <person name="Giorgi J."/>
            <person name="Grigoriev I.V."/>
            <person name="Roux C."/>
            <person name="Martin F.M."/>
            <person name="Corradi N."/>
        </authorList>
    </citation>
    <scope>NUCLEOTIDE SEQUENCE [LARGE SCALE GENOMIC DNA]</scope>
    <source>
        <strain evidence="1 4">A5</strain>
    </source>
</reference>
<reference evidence="1 4" key="1">
    <citation type="submission" date="2016-04" db="EMBL/GenBank/DDBJ databases">
        <title>Genome analyses suggest a sexual origin of heterokaryosis in a supposedly ancient asexual fungus.</title>
        <authorList>
            <person name="Ropars J."/>
            <person name="Sedzielewska K."/>
            <person name="Noel J."/>
            <person name="Charron P."/>
            <person name="Farinelli L."/>
            <person name="Marton T."/>
            <person name="Kruger M."/>
            <person name="Pelin A."/>
            <person name="Brachmann A."/>
            <person name="Corradi N."/>
        </authorList>
    </citation>
    <scope>NUCLEOTIDE SEQUENCE [LARGE SCALE GENOMIC DNA]</scope>
    <source>
        <strain evidence="1 4">A5</strain>
    </source>
</reference>
<evidence type="ECO:0000313" key="2">
    <source>
        <dbReference type="EMBL" id="PKC57569.1"/>
    </source>
</evidence>
<name>A0A2I1F8Z2_9GLOM</name>
<comment type="caution">
    <text evidence="1">The sequence shown here is derived from an EMBL/GenBank/DDBJ whole genome shotgun (WGS) entry which is preliminary data.</text>
</comment>
<evidence type="ECO:0000313" key="4">
    <source>
        <dbReference type="Proteomes" id="UP000232722"/>
    </source>
</evidence>